<dbReference type="PRINTS" id="PR00133">
    <property type="entry name" value="GLHYDRLASE3"/>
</dbReference>
<dbReference type="GeneID" id="41969865"/>
<dbReference type="FunFam" id="3.20.20.300:FF:000002">
    <property type="entry name" value="Probable beta-glucosidase"/>
    <property type="match status" value="1"/>
</dbReference>
<evidence type="ECO:0000256" key="5">
    <source>
        <dbReference type="ARBA" id="ARBA00012744"/>
    </source>
</evidence>
<evidence type="ECO:0000256" key="17">
    <source>
        <dbReference type="ARBA" id="ARBA00083611"/>
    </source>
</evidence>
<dbReference type="GO" id="GO:0008422">
    <property type="term" value="F:beta-glucosidase activity"/>
    <property type="evidence" value="ECO:0007669"/>
    <property type="project" value="UniProtKB-EC"/>
</dbReference>
<sequence>MVPKAFAVGVAIFASLPCCLAQDVITEDTYFYGESPPVYPSPQITGLGDWADAYSKAKAQVAQLTLDEKINLTVGYAPTSGCSGAIAPIPHIGFKGLCLSDAGNGVRNTDFVSSWPSGIHVGASWNKNLAHRRGMAMGKEAKKKGVNVLLGPVVGPVGRVVLGGRNWEGFSPDPYLAGQLVAESVSGVQGAGVQTSTKHYIGNEQELDRNPNSDHSIESVSSNIDDVTMHELYLWPFQDAVRAGTANIMCSYQRVNNSYGCQNSKLLNGALKEELGFQGYVVTDWTALRSGVGAALAGLDMAMPNGGAFWGANLTKAVLNGTVEETRIDDMATRILAAWYYLKQDQDFPPSGYGMPKDLTAPHEKVEARDVADKPILSAGAVEGHVLLKNIDNTLPLKNPKTLSIFGYSAEAPPANAPNATGFSPWVLGFESALNSLQAVLGAFLGLPSTKPPPAIASNGTLLAGGGSGAVSQSTFMSPFAALMNRADADNTQVWWDLVSGTPSVMQDSDACLVFGNAWASESFDRPGLRDDFTDGLILHVASQCRRTVVVLHNAGVRLVDQWIEHPNVTAVIFAHLPGQETGKALVSLLYGESHFSGKLPYTVAKNESDYGDLLKPTVGEGRFKKFPQSNFTEGVYIDYKHFDREGIEPRFEFGFGLGYTTFAFSNLRVEPVAGRNGTAPYPTGEIIQGGSVDLWDVVARVSVDVTNTGAVDGAEVAQLYVAIPGGPEKQLRGFEKLPLKPGQAATAKFELTRRDLSAWDVVAQKWKLQSAEYGIFVGSSSRQLPLQGKLQLGCKKRRV</sequence>
<proteinExistence type="inferred from homology"/>
<evidence type="ECO:0000259" key="19">
    <source>
        <dbReference type="SMART" id="SM01217"/>
    </source>
</evidence>
<evidence type="ECO:0000313" key="21">
    <source>
        <dbReference type="Proteomes" id="UP000319257"/>
    </source>
</evidence>
<comment type="similarity">
    <text evidence="4">Belongs to the glycosyl hydrolase 3 family.</text>
</comment>
<dbReference type="Proteomes" id="UP000319257">
    <property type="component" value="Unassembled WGS sequence"/>
</dbReference>
<evidence type="ECO:0000256" key="18">
    <source>
        <dbReference type="SAM" id="SignalP"/>
    </source>
</evidence>
<keyword evidence="8" id="KW-0378">Hydrolase</keyword>
<dbReference type="EMBL" id="SKBQ01000010">
    <property type="protein sequence ID" value="TPX18561.1"/>
    <property type="molecule type" value="Genomic_DNA"/>
</dbReference>
<dbReference type="Gene3D" id="2.60.40.10">
    <property type="entry name" value="Immunoglobulins"/>
    <property type="match status" value="1"/>
</dbReference>
<evidence type="ECO:0000256" key="13">
    <source>
        <dbReference type="ARBA" id="ARBA00023326"/>
    </source>
</evidence>
<dbReference type="GO" id="GO:0005576">
    <property type="term" value="C:extracellular region"/>
    <property type="evidence" value="ECO:0007669"/>
    <property type="project" value="UniProtKB-SubCell"/>
</dbReference>
<name>A0A507BMW4_9PEZI</name>
<keyword evidence="11" id="KW-0119">Carbohydrate metabolism</keyword>
<evidence type="ECO:0000256" key="10">
    <source>
        <dbReference type="ARBA" id="ARBA00023180"/>
    </source>
</evidence>
<evidence type="ECO:0000256" key="12">
    <source>
        <dbReference type="ARBA" id="ARBA00023295"/>
    </source>
</evidence>
<feature type="domain" description="Fibronectin type III-like" evidence="19">
    <location>
        <begin position="716"/>
        <end position="782"/>
    </location>
</feature>
<dbReference type="InterPro" id="IPR050288">
    <property type="entry name" value="Cellulose_deg_GH3"/>
</dbReference>
<keyword evidence="13" id="KW-0624">Polysaccharide degradation</keyword>
<dbReference type="Gene3D" id="3.20.20.300">
    <property type="entry name" value="Glycoside hydrolase, family 3, N-terminal domain"/>
    <property type="match status" value="1"/>
</dbReference>
<keyword evidence="9" id="KW-0136">Cellulose degradation</keyword>
<dbReference type="EC" id="3.2.1.21" evidence="5"/>
<dbReference type="InterPro" id="IPR036962">
    <property type="entry name" value="Glyco_hydro_3_N_sf"/>
</dbReference>
<dbReference type="FunFam" id="2.60.40.10:FF:000757">
    <property type="entry name" value="Beta-glucosidase G"/>
    <property type="match status" value="1"/>
</dbReference>
<dbReference type="InterPro" id="IPR017853">
    <property type="entry name" value="GH"/>
</dbReference>
<dbReference type="STRING" id="1093900.A0A507BMW4"/>
<dbReference type="InterPro" id="IPR001764">
    <property type="entry name" value="Glyco_hydro_3_N"/>
</dbReference>
<dbReference type="SUPFAM" id="SSF52279">
    <property type="entry name" value="Beta-D-glucan exohydrolase, C-terminal domain"/>
    <property type="match status" value="1"/>
</dbReference>
<feature type="chain" id="PRO_5021483337" description="Beta-glucosidase cel3A" evidence="18">
    <location>
        <begin position="22"/>
        <end position="800"/>
    </location>
</feature>
<protein>
    <recommendedName>
        <fullName evidence="14">Beta-glucosidase cel3A</fullName>
        <ecNumber evidence="5">3.2.1.21</ecNumber>
    </recommendedName>
    <alternativeName>
        <fullName evidence="15">Beta-D-glucoside glucohydrolase cel3A</fullName>
    </alternativeName>
    <alternativeName>
        <fullName evidence="17">Cellobiase cel3A</fullName>
    </alternativeName>
    <alternativeName>
        <fullName evidence="16">Gentiobiase cel3A</fullName>
    </alternativeName>
</protein>
<dbReference type="InParanoid" id="A0A507BMW4"/>
<dbReference type="Pfam" id="PF00933">
    <property type="entry name" value="Glyco_hydro_3"/>
    <property type="match status" value="1"/>
</dbReference>
<keyword evidence="6" id="KW-0964">Secreted</keyword>
<dbReference type="OrthoDB" id="416222at2759"/>
<evidence type="ECO:0000256" key="7">
    <source>
        <dbReference type="ARBA" id="ARBA00022729"/>
    </source>
</evidence>
<comment type="caution">
    <text evidence="20">The sequence shown here is derived from an EMBL/GenBank/DDBJ whole genome shotgun (WGS) entry which is preliminary data.</text>
</comment>
<dbReference type="InterPro" id="IPR026891">
    <property type="entry name" value="Fn3-like"/>
</dbReference>
<dbReference type="Pfam" id="PF01915">
    <property type="entry name" value="Glyco_hydro_3_C"/>
    <property type="match status" value="1"/>
</dbReference>
<evidence type="ECO:0000256" key="16">
    <source>
        <dbReference type="ARBA" id="ARBA00083231"/>
    </source>
</evidence>
<dbReference type="GO" id="GO:0030245">
    <property type="term" value="P:cellulose catabolic process"/>
    <property type="evidence" value="ECO:0007669"/>
    <property type="project" value="UniProtKB-KW"/>
</dbReference>
<dbReference type="Pfam" id="PF14310">
    <property type="entry name" value="Fn3-like"/>
    <property type="match status" value="1"/>
</dbReference>
<evidence type="ECO:0000256" key="8">
    <source>
        <dbReference type="ARBA" id="ARBA00022801"/>
    </source>
</evidence>
<evidence type="ECO:0000256" key="6">
    <source>
        <dbReference type="ARBA" id="ARBA00022525"/>
    </source>
</evidence>
<dbReference type="AlphaFoldDB" id="A0A507BMW4"/>
<comment type="subcellular location">
    <subcellularLocation>
        <location evidence="2">Secreted</location>
    </subcellularLocation>
</comment>
<keyword evidence="10" id="KW-0325">Glycoprotein</keyword>
<evidence type="ECO:0000256" key="2">
    <source>
        <dbReference type="ARBA" id="ARBA00004613"/>
    </source>
</evidence>
<evidence type="ECO:0000256" key="4">
    <source>
        <dbReference type="ARBA" id="ARBA00005336"/>
    </source>
</evidence>
<comment type="pathway">
    <text evidence="3">Glycan metabolism; cellulose degradation.</text>
</comment>
<dbReference type="SMART" id="SM01217">
    <property type="entry name" value="Fn3_like"/>
    <property type="match status" value="1"/>
</dbReference>
<dbReference type="InterPro" id="IPR002772">
    <property type="entry name" value="Glyco_hydro_3_C"/>
</dbReference>
<evidence type="ECO:0000256" key="3">
    <source>
        <dbReference type="ARBA" id="ARBA00004987"/>
    </source>
</evidence>
<dbReference type="SUPFAM" id="SSF51445">
    <property type="entry name" value="(Trans)glycosidases"/>
    <property type="match status" value="1"/>
</dbReference>
<dbReference type="InterPro" id="IPR013783">
    <property type="entry name" value="Ig-like_fold"/>
</dbReference>
<gene>
    <name evidence="20" type="ORF">E0L32_002418</name>
</gene>
<evidence type="ECO:0000256" key="9">
    <source>
        <dbReference type="ARBA" id="ARBA00023001"/>
    </source>
</evidence>
<reference evidence="20 21" key="1">
    <citation type="submission" date="2019-06" db="EMBL/GenBank/DDBJ databases">
        <title>Draft genome sequence of the filamentous fungus Phialemoniopsis curvata isolated from diesel fuel.</title>
        <authorList>
            <person name="Varaljay V.A."/>
            <person name="Lyon W.J."/>
            <person name="Crouch A.L."/>
            <person name="Drake C.E."/>
            <person name="Hollomon J.M."/>
            <person name="Nadeau L.J."/>
            <person name="Nunn H.S."/>
            <person name="Stevenson B.S."/>
            <person name="Bojanowski C.L."/>
            <person name="Crookes-Goodson W.J."/>
        </authorList>
    </citation>
    <scope>NUCLEOTIDE SEQUENCE [LARGE SCALE GENOMIC DNA]</scope>
    <source>
        <strain evidence="20 21">D216</strain>
    </source>
</reference>
<organism evidence="20 21">
    <name type="scientific">Thyridium curvatum</name>
    <dbReference type="NCBI Taxonomy" id="1093900"/>
    <lineage>
        <taxon>Eukaryota</taxon>
        <taxon>Fungi</taxon>
        <taxon>Dikarya</taxon>
        <taxon>Ascomycota</taxon>
        <taxon>Pezizomycotina</taxon>
        <taxon>Sordariomycetes</taxon>
        <taxon>Sordariomycetidae</taxon>
        <taxon>Thyridiales</taxon>
        <taxon>Thyridiaceae</taxon>
        <taxon>Thyridium</taxon>
    </lineage>
</organism>
<dbReference type="InterPro" id="IPR036881">
    <property type="entry name" value="Glyco_hydro_3_C_sf"/>
</dbReference>
<keyword evidence="12" id="KW-0326">Glycosidase</keyword>
<evidence type="ECO:0000256" key="15">
    <source>
        <dbReference type="ARBA" id="ARBA00078013"/>
    </source>
</evidence>
<evidence type="ECO:0000256" key="1">
    <source>
        <dbReference type="ARBA" id="ARBA00000448"/>
    </source>
</evidence>
<accession>A0A507BMW4</accession>
<dbReference type="PANTHER" id="PTHR42715">
    <property type="entry name" value="BETA-GLUCOSIDASE"/>
    <property type="match status" value="1"/>
</dbReference>
<evidence type="ECO:0000256" key="14">
    <source>
        <dbReference type="ARBA" id="ARBA00070030"/>
    </source>
</evidence>
<keyword evidence="21" id="KW-1185">Reference proteome</keyword>
<evidence type="ECO:0000256" key="11">
    <source>
        <dbReference type="ARBA" id="ARBA00023277"/>
    </source>
</evidence>
<evidence type="ECO:0000313" key="20">
    <source>
        <dbReference type="EMBL" id="TPX18561.1"/>
    </source>
</evidence>
<comment type="catalytic activity">
    <reaction evidence="1">
        <text>Hydrolysis of terminal, non-reducing beta-D-glucosyl residues with release of beta-D-glucose.</text>
        <dbReference type="EC" id="3.2.1.21"/>
    </reaction>
</comment>
<dbReference type="RefSeq" id="XP_031000272.1">
    <property type="nucleotide sequence ID" value="XM_031136605.1"/>
</dbReference>
<dbReference type="PANTHER" id="PTHR42715:SF5">
    <property type="entry name" value="BETA-GLUCOSIDASE M-RELATED"/>
    <property type="match status" value="1"/>
</dbReference>
<keyword evidence="7 18" id="KW-0732">Signal</keyword>
<feature type="signal peptide" evidence="18">
    <location>
        <begin position="1"/>
        <end position="21"/>
    </location>
</feature>
<dbReference type="Gene3D" id="3.40.50.1700">
    <property type="entry name" value="Glycoside hydrolase family 3 C-terminal domain"/>
    <property type="match status" value="1"/>
</dbReference>